<dbReference type="EMBL" id="VIGC01000047">
    <property type="protein sequence ID" value="TQE93180.1"/>
    <property type="molecule type" value="Genomic_DNA"/>
</dbReference>
<accession>A0A540V8S5</accession>
<dbReference type="RefSeq" id="WP_141612415.1">
    <property type="nucleotide sequence ID" value="NZ_VIGC02000047.1"/>
</dbReference>
<protein>
    <submittedName>
        <fullName evidence="1">Uncharacterized protein</fullName>
    </submittedName>
</protein>
<keyword evidence="2" id="KW-1185">Reference proteome</keyword>
<gene>
    <name evidence="1" type="ORF">FKZ61_22455</name>
</gene>
<proteinExistence type="predicted"/>
<evidence type="ECO:0000313" key="2">
    <source>
        <dbReference type="Proteomes" id="UP000317371"/>
    </source>
</evidence>
<dbReference type="Proteomes" id="UP000317371">
    <property type="component" value="Unassembled WGS sequence"/>
</dbReference>
<evidence type="ECO:0000313" key="1">
    <source>
        <dbReference type="EMBL" id="TQE93180.1"/>
    </source>
</evidence>
<name>A0A540V8S5_9CHLR</name>
<sequence>MFTAILLTFGAISCLTSIVVIAAVIRSGQLNQQDDVAAVELENRLSELRTVPRIRQDSTQLSWGEVQ</sequence>
<dbReference type="AlphaFoldDB" id="A0A540V8S5"/>
<reference evidence="1 2" key="1">
    <citation type="submission" date="2019-06" db="EMBL/GenBank/DDBJ databases">
        <title>Genome sequence of Litorilinea aerophila BAA-2444.</title>
        <authorList>
            <person name="Maclea K.S."/>
            <person name="Maurais E.G."/>
            <person name="Iannazzi L.C."/>
        </authorList>
    </citation>
    <scope>NUCLEOTIDE SEQUENCE [LARGE SCALE GENOMIC DNA]</scope>
    <source>
        <strain evidence="1 2">ATCC BAA-2444</strain>
    </source>
</reference>
<dbReference type="InParanoid" id="A0A540V8S5"/>
<organism evidence="1 2">
    <name type="scientific">Litorilinea aerophila</name>
    <dbReference type="NCBI Taxonomy" id="1204385"/>
    <lineage>
        <taxon>Bacteria</taxon>
        <taxon>Bacillati</taxon>
        <taxon>Chloroflexota</taxon>
        <taxon>Caldilineae</taxon>
        <taxon>Caldilineales</taxon>
        <taxon>Caldilineaceae</taxon>
        <taxon>Litorilinea</taxon>
    </lineage>
</organism>
<comment type="caution">
    <text evidence="1">The sequence shown here is derived from an EMBL/GenBank/DDBJ whole genome shotgun (WGS) entry which is preliminary data.</text>
</comment>